<accession>A0A371GVC8</accession>
<evidence type="ECO:0000256" key="4">
    <source>
        <dbReference type="ARBA" id="ARBA00022512"/>
    </source>
</evidence>
<dbReference type="GO" id="GO:0071555">
    <property type="term" value="P:cell wall organization"/>
    <property type="evidence" value="ECO:0007669"/>
    <property type="project" value="UniProtKB-KW"/>
</dbReference>
<dbReference type="Pfam" id="PF03283">
    <property type="entry name" value="PAE"/>
    <property type="match status" value="2"/>
</dbReference>
<dbReference type="Proteomes" id="UP000257109">
    <property type="component" value="Unassembled WGS sequence"/>
</dbReference>
<evidence type="ECO:0000256" key="5">
    <source>
        <dbReference type="ARBA" id="ARBA00023316"/>
    </source>
</evidence>
<protein>
    <submittedName>
        <fullName evidence="6">Pectin acetylesterase 9</fullName>
    </submittedName>
</protein>
<keyword evidence="4" id="KW-0964">Secreted</keyword>
<feature type="non-terminal residue" evidence="6">
    <location>
        <position position="694"/>
    </location>
</feature>
<keyword evidence="7" id="KW-1185">Reference proteome</keyword>
<dbReference type="PANTHER" id="PTHR21562:SF69">
    <property type="entry name" value="PECTIN ACETYLESTERASE 9"/>
    <property type="match status" value="1"/>
</dbReference>
<keyword evidence="5" id="KW-0961">Cell wall biogenesis/degradation</keyword>
<feature type="non-terminal residue" evidence="6">
    <location>
        <position position="1"/>
    </location>
</feature>
<comment type="similarity">
    <text evidence="3">Belongs to the pectinacetylesterase family.</text>
</comment>
<reference evidence="6" key="1">
    <citation type="submission" date="2018-05" db="EMBL/GenBank/DDBJ databases">
        <title>Draft genome of Mucuna pruriens seed.</title>
        <authorList>
            <person name="Nnadi N.E."/>
            <person name="Vos R."/>
            <person name="Hasami M.H."/>
            <person name="Devisetty U.K."/>
            <person name="Aguiy J.C."/>
        </authorList>
    </citation>
    <scope>NUCLEOTIDE SEQUENCE [LARGE SCALE GENOMIC DNA]</scope>
    <source>
        <strain evidence="6">JCA_2017</strain>
    </source>
</reference>
<comment type="function">
    <text evidence="1">Hydrolyzes acetyl esters in homogalacturonan regions of pectin. In type I primary cell wall, galacturonic acid residues of pectin can be acetylated at the O-2 and O-3 positions. Decreasing the degree of acetylation of pectin gels in vitro alters their physical properties.</text>
</comment>
<comment type="caution">
    <text evidence="6">The sequence shown here is derived from an EMBL/GenBank/DDBJ whole genome shotgun (WGS) entry which is preliminary data.</text>
</comment>
<organism evidence="6 7">
    <name type="scientific">Mucuna pruriens</name>
    <name type="common">Velvet bean</name>
    <name type="synonym">Dolichos pruriens</name>
    <dbReference type="NCBI Taxonomy" id="157652"/>
    <lineage>
        <taxon>Eukaryota</taxon>
        <taxon>Viridiplantae</taxon>
        <taxon>Streptophyta</taxon>
        <taxon>Embryophyta</taxon>
        <taxon>Tracheophyta</taxon>
        <taxon>Spermatophyta</taxon>
        <taxon>Magnoliopsida</taxon>
        <taxon>eudicotyledons</taxon>
        <taxon>Gunneridae</taxon>
        <taxon>Pentapetalae</taxon>
        <taxon>rosids</taxon>
        <taxon>fabids</taxon>
        <taxon>Fabales</taxon>
        <taxon>Fabaceae</taxon>
        <taxon>Papilionoideae</taxon>
        <taxon>50 kb inversion clade</taxon>
        <taxon>NPAAA clade</taxon>
        <taxon>indigoferoid/millettioid clade</taxon>
        <taxon>Phaseoleae</taxon>
        <taxon>Mucuna</taxon>
    </lineage>
</organism>
<sequence length="694" mass="78393">MYCTCQGGGWCNDLTSCLERAKTRRGSTRYMTKLEVFSGILSNDATLNPDFYNWNRVKLRYCDGASFTGDNVFTDKTTTLHFKGQKIWEAIIHDLLPQGLGNARRALLSGCSAGGLATFHHCDDLANYLPKNATVKCLSDAGFFLDDRDISMNYTMRIFFKSLVQLQGIKQNLNSNCTRSFQDLCFFPQYALSYISTPYFILNSAYDVFQFRHILVPPSTDMHGQWNRCKMNLAACTPDQINTLQGFRRDMLAALKPFSMTSSTGGVFINSCFAHCQSELQETWFGSNSPRINGKTIAKAVGDWKLLPNMNLVTAFAFFYLTTVAPWRVRSEEQRLLVNMTLVPNARASGALCLDGSLPAYHLHRGFGAGEDNWLLQFEGGGWCNDLTSCLERAKTRRGSTRYMTKLEVFSGILSNNATLNPDFYNWNRVKLRYCDGASFTGDGLFINKTTILHFKGQKIWEAIIGDLLPRGLGKARKALLSGCSAGGLATFHHCDGFAKYLPTNASVKCLSDAGFFLDERDISLNHTMRFFVKSLVQLQGIEQNLNRNCTRALYFPDLCFFPQYALRYISTPYFILNSAYDVFQFHHILVPPSADVHGHWNHCKLNPEACTADQIDKLQGFRLDMLGALRVFYMNSRRGGMFINSCFAHCQSELQETWFGDDSPRINDKTIAEAVGDWYFSRNISKEIDCAYP</sequence>
<proteinExistence type="inferred from homology"/>
<dbReference type="PANTHER" id="PTHR21562">
    <property type="entry name" value="NOTUM-RELATED"/>
    <property type="match status" value="1"/>
</dbReference>
<evidence type="ECO:0000313" key="7">
    <source>
        <dbReference type="Proteomes" id="UP000257109"/>
    </source>
</evidence>
<gene>
    <name evidence="6" type="primary">PAE9</name>
    <name evidence="6" type="ORF">CR513_23099</name>
</gene>
<dbReference type="AlphaFoldDB" id="A0A371GVC8"/>
<keyword evidence="4" id="KW-0134">Cell wall</keyword>
<dbReference type="STRING" id="157652.A0A371GVC8"/>
<evidence type="ECO:0000313" key="6">
    <source>
        <dbReference type="EMBL" id="RDX94510.1"/>
    </source>
</evidence>
<name>A0A371GVC8_MUCPR</name>
<evidence type="ECO:0000256" key="2">
    <source>
        <dbReference type="ARBA" id="ARBA00004191"/>
    </source>
</evidence>
<dbReference type="InterPro" id="IPR004963">
    <property type="entry name" value="PAE/NOTUM"/>
</dbReference>
<dbReference type="OrthoDB" id="2015280at2759"/>
<dbReference type="EMBL" id="QJKJ01004357">
    <property type="protein sequence ID" value="RDX94510.1"/>
    <property type="molecule type" value="Genomic_DNA"/>
</dbReference>
<dbReference type="GO" id="GO:0016787">
    <property type="term" value="F:hydrolase activity"/>
    <property type="evidence" value="ECO:0007669"/>
    <property type="project" value="InterPro"/>
</dbReference>
<evidence type="ECO:0000256" key="3">
    <source>
        <dbReference type="ARBA" id="ARBA00005784"/>
    </source>
</evidence>
<evidence type="ECO:0000256" key="1">
    <source>
        <dbReference type="ARBA" id="ARBA00003534"/>
    </source>
</evidence>
<comment type="subcellular location">
    <subcellularLocation>
        <location evidence="2">Secreted</location>
        <location evidence="2">Cell wall</location>
    </subcellularLocation>
</comment>